<dbReference type="OrthoDB" id="5244042at2"/>
<comment type="caution">
    <text evidence="2">The sequence shown here is derived from an EMBL/GenBank/DDBJ whole genome shotgun (WGS) entry which is preliminary data.</text>
</comment>
<dbReference type="InterPro" id="IPR027981">
    <property type="entry name" value="DUF4446"/>
</dbReference>
<evidence type="ECO:0000313" key="3">
    <source>
        <dbReference type="Proteomes" id="UP000297900"/>
    </source>
</evidence>
<dbReference type="AlphaFoldDB" id="A0A4Y8LUS7"/>
<accession>A0A4Y8LUS7</accession>
<protein>
    <submittedName>
        <fullName evidence="2">DUF4446 family protein</fullName>
    </submittedName>
</protein>
<keyword evidence="1" id="KW-0472">Membrane</keyword>
<keyword evidence="1" id="KW-0812">Transmembrane</keyword>
<name>A0A4Y8LUS7_9BACL</name>
<keyword evidence="1" id="KW-1133">Transmembrane helix</keyword>
<keyword evidence="3" id="KW-1185">Reference proteome</keyword>
<dbReference type="Proteomes" id="UP000297900">
    <property type="component" value="Unassembled WGS sequence"/>
</dbReference>
<evidence type="ECO:0000313" key="2">
    <source>
        <dbReference type="EMBL" id="TFE25356.1"/>
    </source>
</evidence>
<gene>
    <name evidence="2" type="ORF">E2980_13635</name>
</gene>
<dbReference type="Pfam" id="PF14584">
    <property type="entry name" value="DUF4446"/>
    <property type="match status" value="1"/>
</dbReference>
<dbReference type="EMBL" id="SOMN01000019">
    <property type="protein sequence ID" value="TFE25356.1"/>
    <property type="molecule type" value="Genomic_DNA"/>
</dbReference>
<organism evidence="2 3">
    <name type="scientific">Cohnella luojiensis</name>
    <dbReference type="NCBI Taxonomy" id="652876"/>
    <lineage>
        <taxon>Bacteria</taxon>
        <taxon>Bacillati</taxon>
        <taxon>Bacillota</taxon>
        <taxon>Bacilli</taxon>
        <taxon>Bacillales</taxon>
        <taxon>Paenibacillaceae</taxon>
        <taxon>Cohnella</taxon>
    </lineage>
</organism>
<proteinExistence type="predicted"/>
<evidence type="ECO:0000256" key="1">
    <source>
        <dbReference type="SAM" id="Phobius"/>
    </source>
</evidence>
<reference evidence="2 3" key="1">
    <citation type="submission" date="2019-03" db="EMBL/GenBank/DDBJ databases">
        <title>Cohnella endophytica sp. nov., a novel endophytic bacterium isolated from bark of Sonneratia apetala.</title>
        <authorList>
            <person name="Tuo L."/>
        </authorList>
    </citation>
    <scope>NUCLEOTIDE SEQUENCE [LARGE SCALE GENOMIC DNA]</scope>
    <source>
        <strain evidence="2 3">CCTCC AB 208254</strain>
    </source>
</reference>
<sequence>MGEKVIMDGWNDQIAMIIAAVEGALLLILFIGLGVLARKLGKLKGEHRKMVGDTGVPNMEEVMNVVHERLSLLDRRQITQGDRMDQHEKRLSSLKGRIGVHRFNAFSDSGSDLSFSVAFVNEEQDGVVITGIHGREQTFLYAKPIDKGQSAYMLTPEEKIAINQAMQKA</sequence>
<feature type="transmembrane region" description="Helical" evidence="1">
    <location>
        <begin position="14"/>
        <end position="37"/>
    </location>
</feature>